<evidence type="ECO:0000256" key="6">
    <source>
        <dbReference type="SAM" id="MobiDB-lite"/>
    </source>
</evidence>
<dbReference type="InterPro" id="IPR011047">
    <property type="entry name" value="Quinoprotein_ADH-like_sf"/>
</dbReference>
<dbReference type="Proteomes" id="UP001610990">
    <property type="component" value="Unassembled WGS sequence"/>
</dbReference>
<dbReference type="EMBL" id="JBIRGH010000029">
    <property type="protein sequence ID" value="MFH8589162.1"/>
    <property type="molecule type" value="Genomic_DNA"/>
</dbReference>
<dbReference type="Gene3D" id="3.30.200.20">
    <property type="entry name" value="Phosphorylase Kinase, domain 1"/>
    <property type="match status" value="1"/>
</dbReference>
<dbReference type="Gene3D" id="1.10.510.10">
    <property type="entry name" value="Transferase(Phosphotransferase) domain 1"/>
    <property type="match status" value="1"/>
</dbReference>
<dbReference type="PROSITE" id="PS00108">
    <property type="entry name" value="PROTEIN_KINASE_ST"/>
    <property type="match status" value="1"/>
</dbReference>
<dbReference type="InterPro" id="IPR018391">
    <property type="entry name" value="PQQ_b-propeller_rpt"/>
</dbReference>
<dbReference type="GO" id="GO:0004674">
    <property type="term" value="F:protein serine/threonine kinase activity"/>
    <property type="evidence" value="ECO:0007669"/>
    <property type="project" value="UniProtKB-EC"/>
</dbReference>
<keyword evidence="1 8" id="KW-0808">Transferase</keyword>
<feature type="compositionally biased region" description="Low complexity" evidence="6">
    <location>
        <begin position="328"/>
        <end position="354"/>
    </location>
</feature>
<evidence type="ECO:0000259" key="7">
    <source>
        <dbReference type="PROSITE" id="PS50011"/>
    </source>
</evidence>
<keyword evidence="3 8" id="KW-0418">Kinase</keyword>
<dbReference type="Gene3D" id="2.130.10.10">
    <property type="entry name" value="YVTN repeat-like/Quinoprotein amine dehydrogenase"/>
    <property type="match status" value="2"/>
</dbReference>
<dbReference type="SUPFAM" id="SSF50998">
    <property type="entry name" value="Quinoprotein alcohol dehydrogenase-like"/>
    <property type="match status" value="1"/>
</dbReference>
<dbReference type="InterPro" id="IPR002372">
    <property type="entry name" value="PQQ_rpt_dom"/>
</dbReference>
<dbReference type="PROSITE" id="PS00107">
    <property type="entry name" value="PROTEIN_KINASE_ATP"/>
    <property type="match status" value="1"/>
</dbReference>
<sequence>MPSLRDSGAGPEAEHPEYAGQYRLEARLGAGGMGVVHLARSSSGLLLAVKVIHAEFAQDPEFRGRFRQEVAAARRVSGAFTAPVVDADPDAGRPWMATLHIPGPTLSDHVKRNGPLPPAAVLRLASGLAEALRDIHRAGVVHRDLKPGNVLLATDGPKVIDFGISRPSDSEMRTETGKLIGTPPFMAPEQFQRPREVGPAADVFALGSVLVHAATGRGPFDSHSPYLVAYQVVHDEADLTGVPHELVPLVESCLAKDPADRPTPDALMALLRTDVPTHPQIAPVHELLAWTRGGPAEDAAAGGAAAGRAPVEGGPGGDGPTDGRGATDRTGATDRAGVMDGAAGSPAAGPVPQARVPGQRQPVRDRFTSARAEDTHVRARTPERARALAPPAAAPVAAPPAAARTADARTASATDSPAPAAPASPLTTGTAAGRRRTRPRRRWPVWVAVGLAVAGAGTFAGVRAVSGGVPDHDPALETHPPRTGPADFRPWRTPLLQRPAGYAAEMPFCTTGTGGDAPSARPAPAVFCVQSGVQAARLDPDTGRVVWRRTGGPAGKADAPPSAPVLSGGLLYVFSPDGTRLAALDPSADGQGATRWTQDLTGYPGGAAVIGDRVLLAAGDGTVTALDSATHRQRWRKRFPGHAPAVFTTFDAGRTAYAATPAADGTGTRVTAIDPRDGTVHWARRLAGSLTPVGTGAGGALYLTAADPRLDFRTSAVVRHDPRTGRTERLPLTAPLDGVAAVVRGETVYLLAEGGAMQAVGERTWDLETSVSRGSAPVAAADGRLYFTAADGRLLAVDAAKGALLGQTRPRLAADRHHGYLESLPAPLVDAARGRIYAAAPDGTVFGTATEDPARW</sequence>
<reference evidence="8 9" key="1">
    <citation type="submission" date="2024-10" db="EMBL/GenBank/DDBJ databases">
        <title>The Natural Products Discovery Center: Release of the First 8490 Sequenced Strains for Exploring Actinobacteria Biosynthetic Diversity.</title>
        <authorList>
            <person name="Kalkreuter E."/>
            <person name="Kautsar S.A."/>
            <person name="Yang D."/>
            <person name="Bader C.D."/>
            <person name="Teijaro C.N."/>
            <person name="Fluegel L."/>
            <person name="Davis C.M."/>
            <person name="Simpson J.R."/>
            <person name="Lauterbach L."/>
            <person name="Steele A.D."/>
            <person name="Gui C."/>
            <person name="Meng S."/>
            <person name="Li G."/>
            <person name="Viehrig K."/>
            <person name="Ye F."/>
            <person name="Su P."/>
            <person name="Kiefer A.F."/>
            <person name="Nichols A."/>
            <person name="Cepeda A.J."/>
            <person name="Yan W."/>
            <person name="Fan B."/>
            <person name="Jiang Y."/>
            <person name="Adhikari A."/>
            <person name="Zheng C.-J."/>
            <person name="Schuster L."/>
            <person name="Cowan T.M."/>
            <person name="Smanski M.J."/>
            <person name="Chevrette M.G."/>
            <person name="De Carvalho L.P.S."/>
            <person name="Shen B."/>
        </authorList>
    </citation>
    <scope>NUCLEOTIDE SEQUENCE [LARGE SCALE GENOMIC DNA]</scope>
    <source>
        <strain evidence="8 9">NPDC018013</strain>
    </source>
</reference>
<feature type="compositionally biased region" description="Basic and acidic residues" evidence="6">
    <location>
        <begin position="362"/>
        <end position="386"/>
    </location>
</feature>
<evidence type="ECO:0000256" key="2">
    <source>
        <dbReference type="ARBA" id="ARBA00022741"/>
    </source>
</evidence>
<feature type="binding site" evidence="5">
    <location>
        <position position="50"/>
    </location>
    <ligand>
        <name>ATP</name>
        <dbReference type="ChEBI" id="CHEBI:30616"/>
    </ligand>
</feature>
<evidence type="ECO:0000313" key="8">
    <source>
        <dbReference type="EMBL" id="MFH8589162.1"/>
    </source>
</evidence>
<gene>
    <name evidence="8" type="ORF">ACH4GP_33100</name>
</gene>
<keyword evidence="2 5" id="KW-0547">Nucleotide-binding</keyword>
<keyword evidence="4 5" id="KW-0067">ATP-binding</keyword>
<organism evidence="8 9">
    <name type="scientific">Streptomyces celluloflavus</name>
    <dbReference type="NCBI Taxonomy" id="58344"/>
    <lineage>
        <taxon>Bacteria</taxon>
        <taxon>Bacillati</taxon>
        <taxon>Actinomycetota</taxon>
        <taxon>Actinomycetes</taxon>
        <taxon>Kitasatosporales</taxon>
        <taxon>Streptomycetaceae</taxon>
        <taxon>Streptomyces</taxon>
    </lineage>
</organism>
<dbReference type="PANTHER" id="PTHR43289:SF34">
    <property type="entry name" value="SERINE_THREONINE-PROTEIN KINASE YBDM-RELATED"/>
    <property type="match status" value="1"/>
</dbReference>
<protein>
    <submittedName>
        <fullName evidence="8">Serine/threonine-protein kinase</fullName>
        <ecNumber evidence="8">2.7.11.1</ecNumber>
    </submittedName>
</protein>
<evidence type="ECO:0000256" key="4">
    <source>
        <dbReference type="ARBA" id="ARBA00022840"/>
    </source>
</evidence>
<feature type="compositionally biased region" description="Gly residues" evidence="6">
    <location>
        <begin position="313"/>
        <end position="322"/>
    </location>
</feature>
<dbReference type="InterPro" id="IPR008271">
    <property type="entry name" value="Ser/Thr_kinase_AS"/>
</dbReference>
<evidence type="ECO:0000256" key="5">
    <source>
        <dbReference type="PROSITE-ProRule" id="PRU10141"/>
    </source>
</evidence>
<dbReference type="InterPro" id="IPR011009">
    <property type="entry name" value="Kinase-like_dom_sf"/>
</dbReference>
<proteinExistence type="predicted"/>
<feature type="region of interest" description="Disordered" evidence="6">
    <location>
        <begin position="295"/>
        <end position="439"/>
    </location>
</feature>
<dbReference type="CDD" id="cd14014">
    <property type="entry name" value="STKc_PknB_like"/>
    <property type="match status" value="1"/>
</dbReference>
<feature type="domain" description="Protein kinase" evidence="7">
    <location>
        <begin position="22"/>
        <end position="281"/>
    </location>
</feature>
<dbReference type="Pfam" id="PF00069">
    <property type="entry name" value="Pkinase"/>
    <property type="match status" value="1"/>
</dbReference>
<dbReference type="SUPFAM" id="SSF56112">
    <property type="entry name" value="Protein kinase-like (PK-like)"/>
    <property type="match status" value="1"/>
</dbReference>
<feature type="compositionally biased region" description="Low complexity" evidence="6">
    <location>
        <begin position="387"/>
        <end position="432"/>
    </location>
</feature>
<dbReference type="InterPro" id="IPR000719">
    <property type="entry name" value="Prot_kinase_dom"/>
</dbReference>
<dbReference type="SMART" id="SM00220">
    <property type="entry name" value="S_TKc"/>
    <property type="match status" value="1"/>
</dbReference>
<dbReference type="Pfam" id="PF13360">
    <property type="entry name" value="PQQ_2"/>
    <property type="match status" value="1"/>
</dbReference>
<dbReference type="PANTHER" id="PTHR43289">
    <property type="entry name" value="MITOGEN-ACTIVATED PROTEIN KINASE KINASE KINASE 20-RELATED"/>
    <property type="match status" value="1"/>
</dbReference>
<dbReference type="InterPro" id="IPR017441">
    <property type="entry name" value="Protein_kinase_ATP_BS"/>
</dbReference>
<evidence type="ECO:0000256" key="1">
    <source>
        <dbReference type="ARBA" id="ARBA00022679"/>
    </source>
</evidence>
<evidence type="ECO:0000313" key="9">
    <source>
        <dbReference type="Proteomes" id="UP001610990"/>
    </source>
</evidence>
<feature type="compositionally biased region" description="Low complexity" evidence="6">
    <location>
        <begin position="295"/>
        <end position="312"/>
    </location>
</feature>
<dbReference type="RefSeq" id="WP_397676196.1">
    <property type="nucleotide sequence ID" value="NZ_JBIRGH010000029.1"/>
</dbReference>
<accession>A0ABW7RM44</accession>
<evidence type="ECO:0000256" key="3">
    <source>
        <dbReference type="ARBA" id="ARBA00022777"/>
    </source>
</evidence>
<comment type="caution">
    <text evidence="8">The sequence shown here is derived from an EMBL/GenBank/DDBJ whole genome shotgun (WGS) entry which is preliminary data.</text>
</comment>
<dbReference type="SMART" id="SM00564">
    <property type="entry name" value="PQQ"/>
    <property type="match status" value="5"/>
</dbReference>
<dbReference type="PROSITE" id="PS50011">
    <property type="entry name" value="PROTEIN_KINASE_DOM"/>
    <property type="match status" value="1"/>
</dbReference>
<keyword evidence="9" id="KW-1185">Reference proteome</keyword>
<name>A0ABW7RM44_9ACTN</name>
<dbReference type="InterPro" id="IPR015943">
    <property type="entry name" value="WD40/YVTN_repeat-like_dom_sf"/>
</dbReference>
<dbReference type="EC" id="2.7.11.1" evidence="8"/>